<evidence type="ECO:0000256" key="7">
    <source>
        <dbReference type="RuleBase" id="RU363068"/>
    </source>
</evidence>
<comment type="similarity">
    <text evidence="1 7">Belongs to the esterase D family.</text>
</comment>
<evidence type="ECO:0000256" key="3">
    <source>
        <dbReference type="ARBA" id="ARBA00022487"/>
    </source>
</evidence>
<comment type="function">
    <text evidence="7">Serine hydrolase involved in the detoxification of formaldehyde.</text>
</comment>
<keyword evidence="3 7" id="KW-0719">Serine esterase</keyword>
<evidence type="ECO:0000256" key="5">
    <source>
        <dbReference type="ARBA" id="ARBA00047590"/>
    </source>
</evidence>
<accession>A0ABS0LMT3</accession>
<protein>
    <recommendedName>
        <fullName evidence="2 6">S-formylglutathione hydrolase</fullName>
        <ecNumber evidence="2 6">3.1.2.12</ecNumber>
    </recommendedName>
</protein>
<dbReference type="GO" id="GO:0018738">
    <property type="term" value="F:S-formylglutathione hydrolase activity"/>
    <property type="evidence" value="ECO:0007669"/>
    <property type="project" value="UniProtKB-EC"/>
</dbReference>
<evidence type="ECO:0000313" key="9">
    <source>
        <dbReference type="Proteomes" id="UP000721415"/>
    </source>
</evidence>
<comment type="catalytic activity">
    <reaction evidence="5 7">
        <text>S-formylglutathione + H2O = formate + glutathione + H(+)</text>
        <dbReference type="Rhea" id="RHEA:14961"/>
        <dbReference type="ChEBI" id="CHEBI:15377"/>
        <dbReference type="ChEBI" id="CHEBI:15378"/>
        <dbReference type="ChEBI" id="CHEBI:15740"/>
        <dbReference type="ChEBI" id="CHEBI:57688"/>
        <dbReference type="ChEBI" id="CHEBI:57925"/>
        <dbReference type="EC" id="3.1.2.12"/>
    </reaction>
</comment>
<name>A0ABS0LMT3_9LACT</name>
<dbReference type="Proteomes" id="UP000721415">
    <property type="component" value="Unassembled WGS sequence"/>
</dbReference>
<dbReference type="InterPro" id="IPR000801">
    <property type="entry name" value="Esterase-like"/>
</dbReference>
<dbReference type="PANTHER" id="PTHR10061:SF0">
    <property type="entry name" value="S-FORMYLGLUTATHIONE HYDROLASE"/>
    <property type="match status" value="1"/>
</dbReference>
<proteinExistence type="inferred from homology"/>
<dbReference type="SUPFAM" id="SSF53474">
    <property type="entry name" value="alpha/beta-Hydrolases"/>
    <property type="match status" value="1"/>
</dbReference>
<dbReference type="NCBIfam" id="TIGR02821">
    <property type="entry name" value="fghA_ester_D"/>
    <property type="match status" value="1"/>
</dbReference>
<dbReference type="Gene3D" id="3.40.50.1820">
    <property type="entry name" value="alpha/beta hydrolase"/>
    <property type="match status" value="1"/>
</dbReference>
<dbReference type="PANTHER" id="PTHR10061">
    <property type="entry name" value="S-FORMYLGLUTATHIONE HYDROLASE"/>
    <property type="match status" value="1"/>
</dbReference>
<dbReference type="InterPro" id="IPR014186">
    <property type="entry name" value="S-formylglutathione_hydrol"/>
</dbReference>
<organism evidence="8 9">
    <name type="scientific">Facklamia lactis</name>
    <dbReference type="NCBI Taxonomy" id="2749967"/>
    <lineage>
        <taxon>Bacteria</taxon>
        <taxon>Bacillati</taxon>
        <taxon>Bacillota</taxon>
        <taxon>Bacilli</taxon>
        <taxon>Lactobacillales</taxon>
        <taxon>Aerococcaceae</taxon>
        <taxon>Facklamia</taxon>
    </lineage>
</organism>
<dbReference type="EC" id="3.1.2.12" evidence="2 6"/>
<reference evidence="8 9" key="1">
    <citation type="submission" date="2020-07" db="EMBL/GenBank/DDBJ databases">
        <title>Facklamia lactis sp. nov., isolated from raw milk.</title>
        <authorList>
            <person name="Doll E.V."/>
            <person name="Huptas C."/>
            <person name="Staib L."/>
            <person name="Wenning M."/>
            <person name="Scherer S."/>
        </authorList>
    </citation>
    <scope>NUCLEOTIDE SEQUENCE [LARGE SCALE GENOMIC DNA]</scope>
    <source>
        <strain evidence="8 9">DSM 111018</strain>
    </source>
</reference>
<keyword evidence="4 7" id="KW-0378">Hydrolase</keyword>
<dbReference type="EMBL" id="JACBXQ010000001">
    <property type="protein sequence ID" value="MBG9985433.1"/>
    <property type="molecule type" value="Genomic_DNA"/>
</dbReference>
<evidence type="ECO:0000313" key="8">
    <source>
        <dbReference type="EMBL" id="MBG9985433.1"/>
    </source>
</evidence>
<gene>
    <name evidence="8" type="primary">fghA</name>
    <name evidence="8" type="ORF">HZY91_00825</name>
</gene>
<evidence type="ECO:0000256" key="2">
    <source>
        <dbReference type="ARBA" id="ARBA00012479"/>
    </source>
</evidence>
<dbReference type="InterPro" id="IPR029058">
    <property type="entry name" value="AB_hydrolase_fold"/>
</dbReference>
<dbReference type="Pfam" id="PF00756">
    <property type="entry name" value="Esterase"/>
    <property type="match status" value="1"/>
</dbReference>
<sequence>MELLEDVKVHGGFQKRYQHDSKVLECPMTFSLFLPDNPQNEALPLTWWLSGLTCNDQNFSTKAAFQEHANYYKMAIAIPDTSPRGESIADSNEWDLGQGAGFYLNASQEPWKHHYQMYDYILEELSKLVIDLLPNFNQQEAIMGHSMGGFGALMIGLKNPERFKSISAFAPISNPSQVPWGRKAFTAYLGEESWDEWDPVYLIKQSTATTPILITQGGADNFYPEQLHEETFIHAAKQSKHPIQYKYEEGYDHSYYMIQTFIKEHLSFHHKYL</sequence>
<comment type="caution">
    <text evidence="8">The sequence shown here is derived from an EMBL/GenBank/DDBJ whole genome shotgun (WGS) entry which is preliminary data.</text>
</comment>
<evidence type="ECO:0000256" key="6">
    <source>
        <dbReference type="NCBIfam" id="TIGR02821"/>
    </source>
</evidence>
<evidence type="ECO:0000256" key="4">
    <source>
        <dbReference type="ARBA" id="ARBA00022801"/>
    </source>
</evidence>
<evidence type="ECO:0000256" key="1">
    <source>
        <dbReference type="ARBA" id="ARBA00005622"/>
    </source>
</evidence>
<keyword evidence="9" id="KW-1185">Reference proteome</keyword>